<evidence type="ECO:0000256" key="2">
    <source>
        <dbReference type="ARBA" id="ARBA00010735"/>
    </source>
</evidence>
<keyword evidence="4" id="KW-1003">Cell membrane</keyword>
<feature type="transmembrane region" description="Helical" evidence="8">
    <location>
        <begin position="46"/>
        <end position="68"/>
    </location>
</feature>
<accession>A0A147GV28</accession>
<comment type="caution">
    <text evidence="9">The sequence shown here is derived from an EMBL/GenBank/DDBJ whole genome shotgun (WGS) entry which is preliminary data.</text>
</comment>
<dbReference type="PANTHER" id="PTHR34979:SF1">
    <property type="entry name" value="INNER MEMBRANE PROTEIN YGAZ"/>
    <property type="match status" value="1"/>
</dbReference>
<feature type="transmembrane region" description="Helical" evidence="8">
    <location>
        <begin position="74"/>
        <end position="93"/>
    </location>
</feature>
<dbReference type="AlphaFoldDB" id="A0A147GV28"/>
<dbReference type="OrthoDB" id="9179311at2"/>
<evidence type="ECO:0000256" key="8">
    <source>
        <dbReference type="SAM" id="Phobius"/>
    </source>
</evidence>
<dbReference type="EMBL" id="LDSL01000072">
    <property type="protein sequence ID" value="KTT21220.1"/>
    <property type="molecule type" value="Genomic_DNA"/>
</dbReference>
<reference evidence="9 10" key="1">
    <citation type="journal article" date="2016" name="Front. Microbiol.">
        <title>Genomic Resource of Rice Seed Associated Bacteria.</title>
        <authorList>
            <person name="Midha S."/>
            <person name="Bansal K."/>
            <person name="Sharma S."/>
            <person name="Kumar N."/>
            <person name="Patil P.P."/>
            <person name="Chaudhry V."/>
            <person name="Patil P.B."/>
        </authorList>
    </citation>
    <scope>NUCLEOTIDE SEQUENCE [LARGE SCALE GENOMIC DNA]</scope>
    <source>
        <strain evidence="9 10">NS331</strain>
    </source>
</reference>
<evidence type="ECO:0000313" key="10">
    <source>
        <dbReference type="Proteomes" id="UP000072741"/>
    </source>
</evidence>
<feature type="transmembrane region" description="Helical" evidence="8">
    <location>
        <begin position="142"/>
        <end position="164"/>
    </location>
</feature>
<protein>
    <submittedName>
        <fullName evidence="9">Branched-chain amino acid ABC transporter permease</fullName>
    </submittedName>
</protein>
<keyword evidence="10" id="KW-1185">Reference proteome</keyword>
<evidence type="ECO:0000313" key="9">
    <source>
        <dbReference type="EMBL" id="KTT21220.1"/>
    </source>
</evidence>
<dbReference type="PATRIC" id="fig|433924.3.peg.4590"/>
<dbReference type="Pfam" id="PF03591">
    <property type="entry name" value="AzlC"/>
    <property type="match status" value="1"/>
</dbReference>
<evidence type="ECO:0000256" key="3">
    <source>
        <dbReference type="ARBA" id="ARBA00022448"/>
    </source>
</evidence>
<name>A0A147GV28_9BURK</name>
<evidence type="ECO:0000256" key="7">
    <source>
        <dbReference type="ARBA" id="ARBA00023136"/>
    </source>
</evidence>
<dbReference type="GO" id="GO:0005886">
    <property type="term" value="C:plasma membrane"/>
    <property type="evidence" value="ECO:0007669"/>
    <property type="project" value="UniProtKB-SubCell"/>
</dbReference>
<evidence type="ECO:0000256" key="1">
    <source>
        <dbReference type="ARBA" id="ARBA00004651"/>
    </source>
</evidence>
<gene>
    <name evidence="9" type="ORF">NS331_12670</name>
</gene>
<dbReference type="Proteomes" id="UP000072741">
    <property type="component" value="Unassembled WGS sequence"/>
</dbReference>
<keyword evidence="5 8" id="KW-0812">Transmembrane</keyword>
<evidence type="ECO:0000256" key="5">
    <source>
        <dbReference type="ARBA" id="ARBA00022692"/>
    </source>
</evidence>
<dbReference type="GO" id="GO:1903785">
    <property type="term" value="P:L-valine transmembrane transport"/>
    <property type="evidence" value="ECO:0007669"/>
    <property type="project" value="TreeGrafter"/>
</dbReference>
<evidence type="ECO:0000256" key="4">
    <source>
        <dbReference type="ARBA" id="ARBA00022475"/>
    </source>
</evidence>
<dbReference type="RefSeq" id="WP_058642349.1">
    <property type="nucleotide sequence ID" value="NZ_LDSL01000072.1"/>
</dbReference>
<organism evidence="9 10">
    <name type="scientific">Pseudacidovorax intermedius</name>
    <dbReference type="NCBI Taxonomy" id="433924"/>
    <lineage>
        <taxon>Bacteria</taxon>
        <taxon>Pseudomonadati</taxon>
        <taxon>Pseudomonadota</taxon>
        <taxon>Betaproteobacteria</taxon>
        <taxon>Burkholderiales</taxon>
        <taxon>Comamonadaceae</taxon>
        <taxon>Pseudacidovorax</taxon>
    </lineage>
</organism>
<proteinExistence type="inferred from homology"/>
<dbReference type="InterPro" id="IPR011606">
    <property type="entry name" value="Brnchd-chn_aa_trnsp_permease"/>
</dbReference>
<feature type="transmembrane region" description="Helical" evidence="8">
    <location>
        <begin position="176"/>
        <end position="202"/>
    </location>
</feature>
<comment type="subcellular location">
    <subcellularLocation>
        <location evidence="1">Cell membrane</location>
        <topology evidence="1">Multi-pass membrane protein</topology>
    </subcellularLocation>
</comment>
<keyword evidence="3" id="KW-0813">Transport</keyword>
<feature type="transmembrane region" description="Helical" evidence="8">
    <location>
        <begin position="214"/>
        <end position="232"/>
    </location>
</feature>
<keyword evidence="7 8" id="KW-0472">Membrane</keyword>
<keyword evidence="6 8" id="KW-1133">Transmembrane helix</keyword>
<sequence>MFWSSAIRRQPAFREGARLMAPVALGIGAWGLMTGVAMVKAGLSPLEAVLMTVLVYAGSAQLAAVPLLVAGAPAWVILVTAFCVNLRFVVFSLHLRHYLMHMPRWRRLVHGYLTGDLSYAVYTRRYPQPPATQDERDDQEAYLVGGYTVNWACWVLLSLAGVALAELIPQRWGLGFAGVLALVGILASMVTTRLQVLALLIASATAVAAYSLPLRLNIVLAIGLAVMAAFWIEQQLAALSRRRAGEAG</sequence>
<dbReference type="PANTHER" id="PTHR34979">
    <property type="entry name" value="INNER MEMBRANE PROTEIN YGAZ"/>
    <property type="match status" value="1"/>
</dbReference>
<feature type="transmembrane region" description="Helical" evidence="8">
    <location>
        <begin position="20"/>
        <end position="39"/>
    </location>
</feature>
<evidence type="ECO:0000256" key="6">
    <source>
        <dbReference type="ARBA" id="ARBA00022989"/>
    </source>
</evidence>
<comment type="similarity">
    <text evidence="2">Belongs to the AzlC family.</text>
</comment>